<evidence type="ECO:0000313" key="14">
    <source>
        <dbReference type="EMBL" id="KAA9132377.1"/>
    </source>
</evidence>
<feature type="compositionally biased region" description="Basic and acidic residues" evidence="11">
    <location>
        <begin position="96"/>
        <end position="110"/>
    </location>
</feature>
<dbReference type="PROSITE" id="PS51379">
    <property type="entry name" value="4FE4S_FER_2"/>
    <property type="match status" value="1"/>
</dbReference>
<dbReference type="InterPro" id="IPR016167">
    <property type="entry name" value="FAD-bd_PCMH_sub1"/>
</dbReference>
<dbReference type="Pfam" id="PF13183">
    <property type="entry name" value="Fer4_8"/>
    <property type="match status" value="1"/>
</dbReference>
<reference evidence="15" key="1">
    <citation type="submission" date="2019-09" db="EMBL/GenBank/DDBJ databases">
        <title>Mumia zhuanghuii sp. nov. isolated from the intestinal contents of plateau pika (Ochotona curzoniae) in the Qinghai-Tibet plateau of China.</title>
        <authorList>
            <person name="Tian Z."/>
        </authorList>
    </citation>
    <scope>NUCLEOTIDE SEQUENCE [LARGE SCALE GENOMIC DNA]</scope>
    <source>
        <strain evidence="15">L-033</strain>
    </source>
</reference>
<dbReference type="SUPFAM" id="SSF55103">
    <property type="entry name" value="FAD-linked oxidases, C-terminal domain"/>
    <property type="match status" value="1"/>
</dbReference>
<evidence type="ECO:0000256" key="3">
    <source>
        <dbReference type="ARBA" id="ARBA00022630"/>
    </source>
</evidence>
<dbReference type="GO" id="GO:0004458">
    <property type="term" value="F:D-lactate dehydrogenase (cytochrome) activity"/>
    <property type="evidence" value="ECO:0007669"/>
    <property type="project" value="UniProtKB-EC"/>
</dbReference>
<dbReference type="EMBL" id="VYUY01000015">
    <property type="protein sequence ID" value="KAA9132377.1"/>
    <property type="molecule type" value="Genomic_DNA"/>
</dbReference>
<dbReference type="InterPro" id="IPR017896">
    <property type="entry name" value="4Fe4S_Fe-S-bd"/>
</dbReference>
<dbReference type="Gene3D" id="3.30.465.10">
    <property type="match status" value="1"/>
</dbReference>
<dbReference type="Gene3D" id="3.30.43.10">
    <property type="entry name" value="Uridine Diphospho-n-acetylenolpyruvylglucosamine Reductase, domain 2"/>
    <property type="match status" value="1"/>
</dbReference>
<dbReference type="PANTHER" id="PTHR11748:SF111">
    <property type="entry name" value="D-LACTATE DEHYDROGENASE, MITOCHONDRIAL-RELATED"/>
    <property type="match status" value="1"/>
</dbReference>
<proteinExistence type="inferred from homology"/>
<dbReference type="PANTHER" id="PTHR11748">
    <property type="entry name" value="D-LACTATE DEHYDROGENASE"/>
    <property type="match status" value="1"/>
</dbReference>
<organism evidence="14 15">
    <name type="scientific">Microbacterium caowuchunii</name>
    <dbReference type="NCBI Taxonomy" id="2614638"/>
    <lineage>
        <taxon>Bacteria</taxon>
        <taxon>Bacillati</taxon>
        <taxon>Actinomycetota</taxon>
        <taxon>Actinomycetes</taxon>
        <taxon>Micrococcales</taxon>
        <taxon>Microbacteriaceae</taxon>
        <taxon>Microbacterium</taxon>
    </lineage>
</organism>
<dbReference type="InterPro" id="IPR004113">
    <property type="entry name" value="FAD-bd_oxidored_4_C"/>
</dbReference>
<evidence type="ECO:0000256" key="8">
    <source>
        <dbReference type="ARBA" id="ARBA00023004"/>
    </source>
</evidence>
<feature type="region of interest" description="Disordered" evidence="11">
    <location>
        <begin position="1"/>
        <end position="118"/>
    </location>
</feature>
<keyword evidence="5" id="KW-0274">FAD</keyword>
<gene>
    <name evidence="14" type="ORF">F6B40_11860</name>
</gene>
<dbReference type="InterPro" id="IPR016166">
    <property type="entry name" value="FAD-bd_PCMH"/>
</dbReference>
<keyword evidence="15" id="KW-1185">Reference proteome</keyword>
<accession>A0A5N0TE57</accession>
<comment type="caution">
    <text evidence="14">The sequence shown here is derived from an EMBL/GenBank/DDBJ whole genome shotgun (WGS) entry which is preliminary data.</text>
</comment>
<dbReference type="PROSITE" id="PS00198">
    <property type="entry name" value="4FE4S_FER_1"/>
    <property type="match status" value="1"/>
</dbReference>
<evidence type="ECO:0000259" key="13">
    <source>
        <dbReference type="PROSITE" id="PS51387"/>
    </source>
</evidence>
<dbReference type="GO" id="GO:0071949">
    <property type="term" value="F:FAD binding"/>
    <property type="evidence" value="ECO:0007669"/>
    <property type="project" value="InterPro"/>
</dbReference>
<dbReference type="InterPro" id="IPR009051">
    <property type="entry name" value="Helical_ferredxn"/>
</dbReference>
<sequence length="1173" mass="123499">MGVPRRRRRAGARGGDRVHPGAALPGTGAHERRTGPVAAACVRPRRVRRPARRAPGVVSRGAPPGDRRAARTRSGTCARAAGRRRVAAPRGGAVRVGDRRSGRGRAADPRHRQRRSCGVQRARLVARLAHAGEDADGADPARQRAVLRLDRRRAPALRHSGARHHPRCAAPAAPRIRRTEGAGGRGGARGAALGEYPRVHRAAASARHRHPRRGCRERPRPRGLLPRRRAVQAGVAGLVNSELPPEIAAAVAEASRIKTRLIDRVAYAGDASHFLLTPQAVVVAADAAEVGGLLRAAAREGMPVTLRSGGTSLSGQGSGDGLMIDVRQRFRDVEVLSGGERVRVQSGATVRQVNAHLAPYGFRLGPDPASEAACTIGGVVANNSSGMACGTEQNTYRTLESAVLVLPSGTILDTAAPDAEAHLRAREPELVAGLLRLRDRVRQDPHSVAVIRKHFALKNTMGYGVNAFLDFDGPVELLLHLVIGSEGTLAFVAEATFRTVPIAPRVTTALAVFPSLHAATVALPGLTATGAATLELMDATSLRVGQRLPGAPAQILGFEVEDHAALLVEYHARTDEELRALSAAGSRVLAEAPLRAPAPLATDAAARKAAWSFRKGLYASVAGARPSGTTALLEDVAVPVPALAEACEGLQELFDRYGYADSVIFGHAKDGNIHFMLTDRFEGESAIGRYLGFTEDMVDLVLAAGGNLKAEHGTGRAMAPYVRRQYGDELYDVMCEIKRLCDPARVLNPGVVIDDDPDAHIRSIKLAPPVEEEIDRCVECGYCEPVCPSRDLTLTPRQRIVVRRGIERARQSGDVSAVAQLEHDYDYAGVQTCAVDGMCQTACPVLINTGSLVKRLRREDANPVLAAGWKAAASGWGAATRAGAVALSAAKAVPAPLVTGATAAARAVLGEDTVPRYSADLPGGGAARRGATGVVGGGEGDPIAVYVPACVNSMFGAADGGDGVAVAFRRLLERAGVAVVVPEGVESMCCGTPWSSKGYAGGYEVMSRRVVERVREASRGGELPVISDAASCSEGFERMLRAEGVRVEDAVAFARRELLPRLSVTAPVASLVLHPTCSSRQMGLDPDLVAIAEAAAVTVDVPTDWSCCGFAGDRGMLHPELTASATAREAAEVAALGAQAHASCNRTCEIGMTRATGESYRHVLELLEEATRA</sequence>
<feature type="compositionally biased region" description="Basic residues" evidence="11">
    <location>
        <begin position="43"/>
        <end position="52"/>
    </location>
</feature>
<feature type="domain" description="4Fe-4S ferredoxin-type" evidence="12">
    <location>
        <begin position="767"/>
        <end position="797"/>
    </location>
</feature>
<protein>
    <recommendedName>
        <fullName evidence="10">D-lactate dehydrogenase (cytochrome)</fullName>
        <ecNumber evidence="10">1.1.2.4</ecNumber>
    </recommendedName>
</protein>
<comment type="cofactor">
    <cofactor evidence="1">
        <name>FAD</name>
        <dbReference type="ChEBI" id="CHEBI:57692"/>
    </cofactor>
</comment>
<dbReference type="GO" id="GO:0008720">
    <property type="term" value="F:D-lactate dehydrogenase (NAD+) activity"/>
    <property type="evidence" value="ECO:0007669"/>
    <property type="project" value="TreeGrafter"/>
</dbReference>
<evidence type="ECO:0000259" key="12">
    <source>
        <dbReference type="PROSITE" id="PS51379"/>
    </source>
</evidence>
<dbReference type="EC" id="1.1.2.4" evidence="10"/>
<evidence type="ECO:0000256" key="2">
    <source>
        <dbReference type="ARBA" id="ARBA00008000"/>
    </source>
</evidence>
<keyword evidence="4" id="KW-0479">Metal-binding</keyword>
<keyword evidence="8" id="KW-0408">Iron</keyword>
<comment type="similarity">
    <text evidence="2">Belongs to the FAD-binding oxidoreductase/transferase type 4 family.</text>
</comment>
<dbReference type="Pfam" id="PF02913">
    <property type="entry name" value="FAD-oxidase_C"/>
    <property type="match status" value="1"/>
</dbReference>
<evidence type="ECO:0000256" key="9">
    <source>
        <dbReference type="ARBA" id="ARBA00023014"/>
    </source>
</evidence>
<dbReference type="InterPro" id="IPR016169">
    <property type="entry name" value="FAD-bd_PCMH_sub2"/>
</dbReference>
<dbReference type="SUPFAM" id="SSF56176">
    <property type="entry name" value="FAD-binding/transporter-associated domain-like"/>
    <property type="match status" value="1"/>
</dbReference>
<keyword evidence="6" id="KW-0809">Transit peptide</keyword>
<feature type="compositionally biased region" description="Basic residues" evidence="11">
    <location>
        <begin position="1"/>
        <end position="11"/>
    </location>
</feature>
<feature type="domain" description="FAD-binding PCMH-type" evidence="13">
    <location>
        <begin position="274"/>
        <end position="502"/>
    </location>
</feature>
<feature type="region of interest" description="Disordered" evidence="11">
    <location>
        <begin position="203"/>
        <end position="223"/>
    </location>
</feature>
<evidence type="ECO:0000313" key="15">
    <source>
        <dbReference type="Proteomes" id="UP000326838"/>
    </source>
</evidence>
<keyword evidence="9" id="KW-0411">Iron-sulfur</keyword>
<dbReference type="InterPro" id="IPR036318">
    <property type="entry name" value="FAD-bd_PCMH-like_sf"/>
</dbReference>
<dbReference type="InterPro" id="IPR006094">
    <property type="entry name" value="Oxid_FAD_bind_N"/>
</dbReference>
<dbReference type="GO" id="GO:1903457">
    <property type="term" value="P:lactate catabolic process"/>
    <property type="evidence" value="ECO:0007669"/>
    <property type="project" value="TreeGrafter"/>
</dbReference>
<keyword evidence="3" id="KW-0285">Flavoprotein</keyword>
<dbReference type="InterPro" id="IPR017900">
    <property type="entry name" value="4Fe4S_Fe_S_CS"/>
</dbReference>
<dbReference type="InterPro" id="IPR016171">
    <property type="entry name" value="Vanillyl_alc_oxidase_C-sub2"/>
</dbReference>
<dbReference type="Pfam" id="PF02754">
    <property type="entry name" value="CCG"/>
    <property type="match status" value="2"/>
</dbReference>
<evidence type="ECO:0000256" key="6">
    <source>
        <dbReference type="ARBA" id="ARBA00022946"/>
    </source>
</evidence>
<evidence type="ECO:0000256" key="1">
    <source>
        <dbReference type="ARBA" id="ARBA00001974"/>
    </source>
</evidence>
<dbReference type="PROSITE" id="PS51387">
    <property type="entry name" value="FAD_PCMH"/>
    <property type="match status" value="1"/>
</dbReference>
<evidence type="ECO:0000256" key="7">
    <source>
        <dbReference type="ARBA" id="ARBA00023002"/>
    </source>
</evidence>
<name>A0A5N0TE57_9MICO</name>
<feature type="compositionally biased region" description="Low complexity" evidence="11">
    <location>
        <begin position="53"/>
        <end position="64"/>
    </location>
</feature>
<dbReference type="Gene3D" id="1.10.1060.10">
    <property type="entry name" value="Alpha-helical ferredoxin"/>
    <property type="match status" value="1"/>
</dbReference>
<dbReference type="Pfam" id="PF01565">
    <property type="entry name" value="FAD_binding_4"/>
    <property type="match status" value="1"/>
</dbReference>
<evidence type="ECO:0000256" key="4">
    <source>
        <dbReference type="ARBA" id="ARBA00022723"/>
    </source>
</evidence>
<evidence type="ECO:0000256" key="11">
    <source>
        <dbReference type="SAM" id="MobiDB-lite"/>
    </source>
</evidence>
<dbReference type="InterPro" id="IPR004017">
    <property type="entry name" value="Cys_rich_dom"/>
</dbReference>
<dbReference type="GO" id="GO:0046872">
    <property type="term" value="F:metal ion binding"/>
    <property type="evidence" value="ECO:0007669"/>
    <property type="project" value="UniProtKB-KW"/>
</dbReference>
<evidence type="ECO:0000256" key="10">
    <source>
        <dbReference type="ARBA" id="ARBA00038897"/>
    </source>
</evidence>
<dbReference type="SUPFAM" id="SSF46548">
    <property type="entry name" value="alpha-helical ferredoxin"/>
    <property type="match status" value="1"/>
</dbReference>
<dbReference type="Gene3D" id="3.30.70.2740">
    <property type="match status" value="1"/>
</dbReference>
<dbReference type="AlphaFoldDB" id="A0A5N0TE57"/>
<evidence type="ECO:0000256" key="5">
    <source>
        <dbReference type="ARBA" id="ARBA00022827"/>
    </source>
</evidence>
<dbReference type="Gene3D" id="1.10.45.10">
    <property type="entry name" value="Vanillyl-alcohol Oxidase, Chain A, domain 4"/>
    <property type="match status" value="1"/>
</dbReference>
<dbReference type="Proteomes" id="UP000326838">
    <property type="component" value="Unassembled WGS sequence"/>
</dbReference>
<dbReference type="GO" id="GO:0051536">
    <property type="term" value="F:iron-sulfur cluster binding"/>
    <property type="evidence" value="ECO:0007669"/>
    <property type="project" value="UniProtKB-KW"/>
</dbReference>
<dbReference type="InterPro" id="IPR016164">
    <property type="entry name" value="FAD-linked_Oxase-like_C"/>
</dbReference>
<keyword evidence="7" id="KW-0560">Oxidoreductase</keyword>